<reference evidence="6" key="1">
    <citation type="submission" date="2017-02" db="EMBL/GenBank/DDBJ databases">
        <title>Genome of Microbulbifer agarilyticus GP101.</title>
        <authorList>
            <person name="Jung J."/>
            <person name="Bae S.S."/>
            <person name="Baek K."/>
        </authorList>
    </citation>
    <scope>NUCLEOTIDE SEQUENCE [LARGE SCALE GENOMIC DNA]</scope>
    <source>
        <strain evidence="6">GP101</strain>
    </source>
</reference>
<dbReference type="Pfam" id="PF13193">
    <property type="entry name" value="AMP-binding_C"/>
    <property type="match status" value="2"/>
</dbReference>
<dbReference type="Proteomes" id="UP000188219">
    <property type="component" value="Chromosome"/>
</dbReference>
<dbReference type="PANTHER" id="PTHR45527:SF1">
    <property type="entry name" value="FATTY ACID SYNTHASE"/>
    <property type="match status" value="1"/>
</dbReference>
<feature type="domain" description="Carrier" evidence="5">
    <location>
        <begin position="533"/>
        <end position="608"/>
    </location>
</feature>
<evidence type="ECO:0000256" key="4">
    <source>
        <dbReference type="SAM" id="MobiDB-lite"/>
    </source>
</evidence>
<keyword evidence="3" id="KW-0597">Phosphoprotein</keyword>
<dbReference type="PROSITE" id="PS50075">
    <property type="entry name" value="CARRIER"/>
    <property type="match status" value="2"/>
</dbReference>
<dbReference type="Gene3D" id="2.30.38.10">
    <property type="entry name" value="Luciferase, Domain 3"/>
    <property type="match status" value="1"/>
</dbReference>
<comment type="cofactor">
    <cofactor evidence="1">
        <name>pantetheine 4'-phosphate</name>
        <dbReference type="ChEBI" id="CHEBI:47942"/>
    </cofactor>
</comment>
<dbReference type="Gene3D" id="1.10.1200.10">
    <property type="entry name" value="ACP-like"/>
    <property type="match status" value="1"/>
</dbReference>
<dbReference type="InterPro" id="IPR011004">
    <property type="entry name" value="Trimer_LpxA-like_sf"/>
</dbReference>
<dbReference type="Gene3D" id="3.30.559.30">
    <property type="entry name" value="Nonribosomal peptide synthetase, condensation domain"/>
    <property type="match status" value="1"/>
</dbReference>
<dbReference type="GO" id="GO:0005829">
    <property type="term" value="C:cytosol"/>
    <property type="evidence" value="ECO:0007669"/>
    <property type="project" value="TreeGrafter"/>
</dbReference>
<dbReference type="FunFam" id="3.40.50.12780:FF:000012">
    <property type="entry name" value="Non-ribosomal peptide synthetase"/>
    <property type="match status" value="1"/>
</dbReference>
<evidence type="ECO:0000313" key="6">
    <source>
        <dbReference type="EMBL" id="AQQ68723.1"/>
    </source>
</evidence>
<dbReference type="NCBIfam" id="NF003417">
    <property type="entry name" value="PRK04813.1"/>
    <property type="match status" value="2"/>
</dbReference>
<evidence type="ECO:0000256" key="3">
    <source>
        <dbReference type="ARBA" id="ARBA00022553"/>
    </source>
</evidence>
<accession>A0A1Q2M7L6</accession>
<dbReference type="CDD" id="cd03349">
    <property type="entry name" value="LbH_XAT"/>
    <property type="match status" value="1"/>
</dbReference>
<evidence type="ECO:0000313" key="7">
    <source>
        <dbReference type="Proteomes" id="UP000188219"/>
    </source>
</evidence>
<dbReference type="Gene3D" id="3.40.50.1820">
    <property type="entry name" value="alpha/beta hydrolase"/>
    <property type="match status" value="1"/>
</dbReference>
<dbReference type="SMART" id="SM00823">
    <property type="entry name" value="PKS_PP"/>
    <property type="match status" value="2"/>
</dbReference>
<dbReference type="RefSeq" id="WP_198039997.1">
    <property type="nucleotide sequence ID" value="NZ_CP019650.1"/>
</dbReference>
<dbReference type="Gene3D" id="3.40.50.980">
    <property type="match status" value="2"/>
</dbReference>
<dbReference type="GO" id="GO:0009239">
    <property type="term" value="P:enterobactin biosynthetic process"/>
    <property type="evidence" value="ECO:0007669"/>
    <property type="project" value="TreeGrafter"/>
</dbReference>
<dbReference type="GO" id="GO:0031177">
    <property type="term" value="F:phosphopantetheine binding"/>
    <property type="evidence" value="ECO:0007669"/>
    <property type="project" value="InterPro"/>
</dbReference>
<dbReference type="FunFam" id="3.30.300.30:FF:000010">
    <property type="entry name" value="Enterobactin synthetase component F"/>
    <property type="match status" value="1"/>
</dbReference>
<evidence type="ECO:0000256" key="2">
    <source>
        <dbReference type="ARBA" id="ARBA00022450"/>
    </source>
</evidence>
<dbReference type="FunFam" id="3.40.50.980:FF:000001">
    <property type="entry name" value="Non-ribosomal peptide synthetase"/>
    <property type="match status" value="1"/>
</dbReference>
<dbReference type="InterPro" id="IPR042099">
    <property type="entry name" value="ANL_N_sf"/>
</dbReference>
<name>A0A1Q2M7L6_9GAMM</name>
<dbReference type="InterPro" id="IPR000873">
    <property type="entry name" value="AMP-dep_synth/lig_dom"/>
</dbReference>
<dbReference type="GO" id="GO:0009366">
    <property type="term" value="C:enterobactin synthetase complex"/>
    <property type="evidence" value="ECO:0007669"/>
    <property type="project" value="TreeGrafter"/>
</dbReference>
<gene>
    <name evidence="6" type="ORF">Mag101_14600</name>
</gene>
<sequence length="1974" mass="219683">MTTVEATAQNATEFTLADTEQSVAQRFEKLVERYGDRLAITDASGSVTYSALNQLANRFAHQIIARVPAEKPARVALYLEKGIPQIAAILAILKCGHTYVPIDPAFPQARNRYIYQESQAALIIGNGASLKAARELAGDDTAVINLDSVSEHNDSNNLDISVSPDTLAYIIYTSGSTGTPKGVVQNNRNLLHGCMRRSNLQNVVPEDRMTLLYSCSVIASVYCIFGALLNGAGLFPYDFHREGVEKLADWLKSRRITIYHSVASLFREFSAQYRPKENDEFSIRLVTFGGERVLTSDIELARKVFAPNIEFYTGLGSTETGTIRYFHIGPDTELDGDVVPIGYPVEGVDILLLDENGAEVAPGEVGEITARSRYLALGYWKNLEASAKAFSRDRQDPRITIYRTGDLGQMDADGLLHHRGRRDFQVKIRGFRVEVSEVEARLLAHPDIAEAVIVAREHARETQLVAYLVPAESAAPSVQQLRDHMSGTLNYYMIPTLYVQLEQLPKTPNNKVDRNALPSVAESKTLSGTPYMPAQGQTEARLVEYCQELLGKDTVSITDNFFALGGHSLNATQLLARINEQFDVNLNMRSIFEEKDLRALAARIETFKAKAKAKTNTNTGERVVEKGIARAPADTRIPLSSAQKRMWLAEKLWGNNRAYKISNSVLLRGALNITALEQAIATLLERHDVLRTVFPEDADGPYQQVLPYTSFSLNTIDLRREPQKGRATRALAYCQKILREPDSLKQGPLFRAHLIRIDDETAILALSFHHIIYDNIWSSGIFFAELGKLYDALDAGRAISLPSQPLQFSDFAYWEQKREASPAYREQLNYWRNQLAALPTPLDVPADRARPEAPDFNGGMVTFKLPATLTAELHQLARQESATSFMLLLAAWQFLLHRYTQQSDIVIGTPSGRRPHTQTESMIGLFINTLVMRTDFSQAKNFRDLLQQVRTTTIDAFSNDQVPFEDLVAELNPPRGSGEPPFFRHLFIHRKERAGQWKLPGLRTTPLTTHAGGAKFDLTLSILEGESTLSGTLEYRSALFDRETAKNLTLNLEQLLSSIVSMPDKPLTELPLLAAEERSLVCQHWNQTQTALPVEATVPQLFDQQVQIHATKTAVIGTDTQLSYQQLNLRADGFAQELRVRGVKPGALVAICMQRSTNLMVALLAVWKAGGAFVPLDPMFPAERLGHILDDSGTKLLITDSASRDQLPTFTGETILLDASARFESSERTACELPPSTQAFSSEETQQPQPNAPAYVIYTSGSTGRPKGVQISQRSLVNFLCSMQEKPGFSADDTLLALTTVCFDIALLELFLPLLSGGRLVIQDWKQSRDPKAIQATLRRESVSVMQATPSTWRMLLDHGWQGDPSVRVLCGGEAMGKDLATRLLDRGQEVWNLYGPTETTIWSSVSAVATPEDSAFIGMPIANTTLYVLDSAAQPLPVGVPGELCIGGEGVAIGYYNREELNRERFFSCQALNDERLYRTGDLAVRHRDGRIEYLGRMDHQVKIRGFRVEVGEIEARIAEIPSVRQCVVIPHDDESGGKYLAAYLLGQQLENSGQAIADIPDSEVLRRQLRFTLPEYMVPTLYIPVESFPLTPNGKVDRKAFAPPNTSATTHPTEVRDTSSTAIEQKNKAVNENSTTAATPEDISKTIQDVFESQLKISVTNVESSFFDLGGHSLSALNVIAQLNKLFVLELPPTLLFDFPSVSVLSQAISQFRNGKTEAQVLATATIDEKTELQVSSILERLRDNRQASDLPTFPHGMKMQRSKFASKLLAPMFAIQRHLVRTVIQKLILKLEGGSTFSLTMRDLYRKYYDIQVGDFTSVRFEPSKLKRQTRVGKYSTIYPTVQFQTADHPRNTLSTHGIFYHSRLGFSTGYELDRTNIEVGNDVWIGDGAKILYPTQKIGDGAVIAAGAVVIEDVPPYAIVAGYPARVVRYRFSQDTIAKLLKLQWWTMSGKQLHHSRREFLKPLEGERIR</sequence>
<dbReference type="SUPFAM" id="SSF56801">
    <property type="entry name" value="Acetyl-CoA synthetase-like"/>
    <property type="match status" value="2"/>
</dbReference>
<dbReference type="SUPFAM" id="SSF52777">
    <property type="entry name" value="CoA-dependent acyltransferases"/>
    <property type="match status" value="2"/>
</dbReference>
<dbReference type="InterPro" id="IPR029058">
    <property type="entry name" value="AB_hydrolase_fold"/>
</dbReference>
<dbReference type="GO" id="GO:0047527">
    <property type="term" value="F:2,3-dihydroxybenzoate-serine ligase activity"/>
    <property type="evidence" value="ECO:0007669"/>
    <property type="project" value="TreeGrafter"/>
</dbReference>
<dbReference type="PROSITE" id="PS00012">
    <property type="entry name" value="PHOSPHOPANTETHEINE"/>
    <property type="match status" value="2"/>
</dbReference>
<dbReference type="Gene3D" id="3.40.50.12780">
    <property type="entry name" value="N-terminal domain of ligase-like"/>
    <property type="match status" value="1"/>
</dbReference>
<protein>
    <recommendedName>
        <fullName evidence="5">Carrier domain-containing protein</fullName>
    </recommendedName>
</protein>
<keyword evidence="2" id="KW-0596">Phosphopantetheine</keyword>
<dbReference type="CDD" id="cd12116">
    <property type="entry name" value="A_NRPS_Ta1_like"/>
    <property type="match status" value="1"/>
</dbReference>
<dbReference type="SUPFAM" id="SSF47336">
    <property type="entry name" value="ACP-like"/>
    <property type="match status" value="2"/>
</dbReference>
<dbReference type="InterPro" id="IPR025110">
    <property type="entry name" value="AMP-bd_C"/>
</dbReference>
<dbReference type="CDD" id="cd05930">
    <property type="entry name" value="A_NRPS"/>
    <property type="match status" value="1"/>
</dbReference>
<dbReference type="InterPro" id="IPR036736">
    <property type="entry name" value="ACP-like_sf"/>
</dbReference>
<dbReference type="InterPro" id="IPR001242">
    <property type="entry name" value="Condensation_dom"/>
</dbReference>
<dbReference type="InterPro" id="IPR023213">
    <property type="entry name" value="CAT-like_dom_sf"/>
</dbReference>
<feature type="compositionally biased region" description="Polar residues" evidence="4">
    <location>
        <begin position="1606"/>
        <end position="1622"/>
    </location>
</feature>
<organism evidence="6 7">
    <name type="scientific">Microbulbifer agarilyticus</name>
    <dbReference type="NCBI Taxonomy" id="260552"/>
    <lineage>
        <taxon>Bacteria</taxon>
        <taxon>Pseudomonadati</taxon>
        <taxon>Pseudomonadota</taxon>
        <taxon>Gammaproteobacteria</taxon>
        <taxon>Cellvibrionales</taxon>
        <taxon>Microbulbiferaceae</taxon>
        <taxon>Microbulbifer</taxon>
    </lineage>
</organism>
<dbReference type="KEGG" id="maga:Mag101_14600"/>
<dbReference type="Gene3D" id="3.30.300.30">
    <property type="match status" value="2"/>
</dbReference>
<dbReference type="STRING" id="260552.Mag101_14600"/>
<dbReference type="PROSITE" id="PS00455">
    <property type="entry name" value="AMP_BINDING"/>
    <property type="match status" value="2"/>
</dbReference>
<dbReference type="InterPro" id="IPR010071">
    <property type="entry name" value="AA_adenyl_dom"/>
</dbReference>
<feature type="domain" description="Carrier" evidence="5">
    <location>
        <begin position="1640"/>
        <end position="1715"/>
    </location>
</feature>
<dbReference type="NCBIfam" id="TIGR01733">
    <property type="entry name" value="AA-adenyl-dom"/>
    <property type="match status" value="2"/>
</dbReference>
<dbReference type="FunFam" id="3.30.300.30:FF:000015">
    <property type="entry name" value="Nonribosomal peptide synthase SidD"/>
    <property type="match status" value="1"/>
</dbReference>
<dbReference type="Pfam" id="PF00501">
    <property type="entry name" value="AMP-binding"/>
    <property type="match status" value="2"/>
</dbReference>
<dbReference type="SUPFAM" id="SSF51161">
    <property type="entry name" value="Trimeric LpxA-like enzymes"/>
    <property type="match status" value="1"/>
</dbReference>
<keyword evidence="7" id="KW-1185">Reference proteome</keyword>
<dbReference type="EMBL" id="CP019650">
    <property type="protein sequence ID" value="AQQ68723.1"/>
    <property type="molecule type" value="Genomic_DNA"/>
</dbReference>
<dbReference type="Pfam" id="PF00550">
    <property type="entry name" value="PP-binding"/>
    <property type="match status" value="2"/>
</dbReference>
<evidence type="ECO:0000259" key="5">
    <source>
        <dbReference type="PROSITE" id="PS50075"/>
    </source>
</evidence>
<dbReference type="InterPro" id="IPR020806">
    <property type="entry name" value="PKS_PP-bd"/>
</dbReference>
<dbReference type="InterPro" id="IPR009081">
    <property type="entry name" value="PP-bd_ACP"/>
</dbReference>
<dbReference type="Gene3D" id="3.30.559.10">
    <property type="entry name" value="Chloramphenicol acetyltransferase-like domain"/>
    <property type="match status" value="1"/>
</dbReference>
<dbReference type="Pfam" id="PF00668">
    <property type="entry name" value="Condensation"/>
    <property type="match status" value="1"/>
</dbReference>
<dbReference type="InterPro" id="IPR045851">
    <property type="entry name" value="AMP-bd_C_sf"/>
</dbReference>
<proteinExistence type="predicted"/>
<dbReference type="GO" id="GO:0043041">
    <property type="term" value="P:amino acid activation for nonribosomal peptide biosynthetic process"/>
    <property type="evidence" value="ECO:0007669"/>
    <property type="project" value="TreeGrafter"/>
</dbReference>
<dbReference type="Gene3D" id="2.160.10.10">
    <property type="entry name" value="Hexapeptide repeat proteins"/>
    <property type="match status" value="1"/>
</dbReference>
<dbReference type="PANTHER" id="PTHR45527">
    <property type="entry name" value="NONRIBOSOMAL PEPTIDE SYNTHETASE"/>
    <property type="match status" value="1"/>
</dbReference>
<dbReference type="CDD" id="cd19531">
    <property type="entry name" value="LCL_NRPS-like"/>
    <property type="match status" value="1"/>
</dbReference>
<feature type="region of interest" description="Disordered" evidence="4">
    <location>
        <begin position="1598"/>
        <end position="1622"/>
    </location>
</feature>
<dbReference type="InterPro" id="IPR006162">
    <property type="entry name" value="Ppantetheine_attach_site"/>
</dbReference>
<evidence type="ECO:0000256" key="1">
    <source>
        <dbReference type="ARBA" id="ARBA00001957"/>
    </source>
</evidence>
<dbReference type="InterPro" id="IPR020845">
    <property type="entry name" value="AMP-binding_CS"/>
</dbReference>